<accession>A0A7S4FSH6</accession>
<protein>
    <submittedName>
        <fullName evidence="1">Uncharacterized protein</fullName>
    </submittedName>
</protein>
<dbReference type="EMBL" id="HBJA01068720">
    <property type="protein sequence ID" value="CAE0813014.1"/>
    <property type="molecule type" value="Transcribed_RNA"/>
</dbReference>
<name>A0A7S4FSH6_9EUGL</name>
<gene>
    <name evidence="1" type="ORF">EGYM00163_LOCUS24165</name>
</gene>
<organism evidence="1">
    <name type="scientific">Eutreptiella gymnastica</name>
    <dbReference type="NCBI Taxonomy" id="73025"/>
    <lineage>
        <taxon>Eukaryota</taxon>
        <taxon>Discoba</taxon>
        <taxon>Euglenozoa</taxon>
        <taxon>Euglenida</taxon>
        <taxon>Spirocuta</taxon>
        <taxon>Euglenophyceae</taxon>
        <taxon>Eutreptiales</taxon>
        <taxon>Eutreptiaceae</taxon>
        <taxon>Eutreptiella</taxon>
    </lineage>
</organism>
<evidence type="ECO:0000313" key="1">
    <source>
        <dbReference type="EMBL" id="CAE0813014.1"/>
    </source>
</evidence>
<sequence>MVEIQMFTVDTWSLVRVVFGGWIQVAPGREGGFGMAERGGEAQGRMGGRVWLEAFSNKHKLFGFRLAPKGFRSWTRAIASCTVGKDAVDRPKKMQCADTNDNAGVMPIAAGMRLKWKRA</sequence>
<reference evidence="1" key="1">
    <citation type="submission" date="2021-01" db="EMBL/GenBank/DDBJ databases">
        <authorList>
            <person name="Corre E."/>
            <person name="Pelletier E."/>
            <person name="Niang G."/>
            <person name="Scheremetjew M."/>
            <person name="Finn R."/>
            <person name="Kale V."/>
            <person name="Holt S."/>
            <person name="Cochrane G."/>
            <person name="Meng A."/>
            <person name="Brown T."/>
            <person name="Cohen L."/>
        </authorList>
    </citation>
    <scope>NUCLEOTIDE SEQUENCE</scope>
    <source>
        <strain evidence="1">CCMP1594</strain>
    </source>
</reference>
<proteinExistence type="predicted"/>
<dbReference type="AlphaFoldDB" id="A0A7S4FSH6"/>